<dbReference type="KEGG" id="oih:OB3292"/>
<dbReference type="STRING" id="221109.gene:10735544"/>
<dbReference type="InterPro" id="IPR005915">
    <property type="entry name" value="Tandem_5TM"/>
</dbReference>
<reference evidence="1 2" key="1">
    <citation type="journal article" date="2001" name="FEMS Microbiol. Lett.">
        <title>Oceanobacillus iheyensis gen. nov., sp. nov., a deep-sea extremely halotolerant and alkaliphilic species isolated from a depth of 1050 m on the Iheya Ridge.</title>
        <authorList>
            <person name="Lu J."/>
            <person name="Nogi Y."/>
            <person name="Takami H."/>
        </authorList>
    </citation>
    <scope>NUCLEOTIDE SEQUENCE [LARGE SCALE GENOMIC DNA]</scope>
    <source>
        <strain evidence="2">DSM 14371 / CIP 107618 / JCM 11309 / KCTC 3954 / HTE831</strain>
    </source>
</reference>
<reference evidence="1 2" key="2">
    <citation type="journal article" date="2002" name="Nucleic Acids Res.">
        <title>Genome sequence of Oceanobacillus iheyensis isolated from the Iheya Ridge and its unexpected adaptive capabilities to extreme environments.</title>
        <authorList>
            <person name="Takami H."/>
            <person name="Takaki Y."/>
            <person name="Uchiyama I."/>
        </authorList>
    </citation>
    <scope>NUCLEOTIDE SEQUENCE [LARGE SCALE GENOMIC DNA]</scope>
    <source>
        <strain evidence="2">DSM 14371 / CIP 107618 / JCM 11309 / KCTC 3954 / HTE831</strain>
    </source>
</reference>
<dbReference type="HOGENOM" id="CLU_2524259_0_0_9"/>
<dbReference type="AlphaFoldDB" id="Q8ELD7"/>
<dbReference type="NCBIfam" id="TIGR01218">
    <property type="entry name" value="Gpos_tandem_5TM"/>
    <property type="match status" value="1"/>
</dbReference>
<gene>
    <name evidence="1" type="ordered locus">OB3292</name>
</gene>
<dbReference type="OrthoDB" id="2940308at2"/>
<dbReference type="Proteomes" id="UP000000822">
    <property type="component" value="Chromosome"/>
</dbReference>
<evidence type="ECO:0000313" key="1">
    <source>
        <dbReference type="EMBL" id="BAC15248.1"/>
    </source>
</evidence>
<name>Q8ELD7_OCEIH</name>
<sequence>MKQEVTFISRNVRYVLVEIDKQYYLLDKDKPYLLVLLFPFLYWIFPKKVRQISADSVALLKTVDNHNTKNGTVSLIGIGISLSR</sequence>
<protein>
    <submittedName>
        <fullName evidence="1">Uncharacterized protein</fullName>
    </submittedName>
</protein>
<proteinExistence type="predicted"/>
<dbReference type="Pfam" id="PF04276">
    <property type="entry name" value="DUF443"/>
    <property type="match status" value="1"/>
</dbReference>
<evidence type="ECO:0000313" key="2">
    <source>
        <dbReference type="Proteomes" id="UP000000822"/>
    </source>
</evidence>
<accession>Q8ELD7</accession>
<keyword evidence="2" id="KW-1185">Reference proteome</keyword>
<dbReference type="RefSeq" id="WP_011067688.1">
    <property type="nucleotide sequence ID" value="NC_004193.1"/>
</dbReference>
<dbReference type="EMBL" id="BA000028">
    <property type="protein sequence ID" value="BAC15248.1"/>
    <property type="molecule type" value="Genomic_DNA"/>
</dbReference>
<organism evidence="1 2">
    <name type="scientific">Oceanobacillus iheyensis (strain DSM 14371 / CIP 107618 / JCM 11309 / KCTC 3954 / HTE831)</name>
    <dbReference type="NCBI Taxonomy" id="221109"/>
    <lineage>
        <taxon>Bacteria</taxon>
        <taxon>Bacillati</taxon>
        <taxon>Bacillota</taxon>
        <taxon>Bacilli</taxon>
        <taxon>Bacillales</taxon>
        <taxon>Bacillaceae</taxon>
        <taxon>Oceanobacillus</taxon>
    </lineage>
</organism>